<dbReference type="SMART" id="SM00380">
    <property type="entry name" value="AP2"/>
    <property type="match status" value="1"/>
</dbReference>
<accession>A0A8J5VMG4</accession>
<evidence type="ECO:0000313" key="9">
    <source>
        <dbReference type="Proteomes" id="UP000729402"/>
    </source>
</evidence>
<dbReference type="Proteomes" id="UP000729402">
    <property type="component" value="Unassembled WGS sequence"/>
</dbReference>
<gene>
    <name evidence="8" type="ORF">GUJ93_ZPchr0007g5077</name>
</gene>
<evidence type="ECO:0000256" key="3">
    <source>
        <dbReference type="ARBA" id="ARBA00023125"/>
    </source>
</evidence>
<reference evidence="8" key="1">
    <citation type="journal article" date="2021" name="bioRxiv">
        <title>Whole Genome Assembly and Annotation of Northern Wild Rice, Zizania palustris L., Supports a Whole Genome Duplication in the Zizania Genus.</title>
        <authorList>
            <person name="Haas M."/>
            <person name="Kono T."/>
            <person name="Macchietto M."/>
            <person name="Millas R."/>
            <person name="McGilp L."/>
            <person name="Shao M."/>
            <person name="Duquette J."/>
            <person name="Hirsch C.N."/>
            <person name="Kimball J."/>
        </authorList>
    </citation>
    <scope>NUCLEOTIDE SEQUENCE</scope>
    <source>
        <tissue evidence="8">Fresh leaf tissue</tissue>
    </source>
</reference>
<evidence type="ECO:0000313" key="8">
    <source>
        <dbReference type="EMBL" id="KAG8077432.1"/>
    </source>
</evidence>
<feature type="domain" description="AP2/ERF" evidence="7">
    <location>
        <begin position="97"/>
        <end position="154"/>
    </location>
</feature>
<dbReference type="InterPro" id="IPR050913">
    <property type="entry name" value="AP2/ERF_ERF"/>
</dbReference>
<comment type="subcellular location">
    <subcellularLocation>
        <location evidence="1">Nucleus</location>
    </subcellularLocation>
</comment>
<keyword evidence="9" id="KW-1185">Reference proteome</keyword>
<name>A0A8J5VMG4_ZIZPA</name>
<evidence type="ECO:0000259" key="7">
    <source>
        <dbReference type="PROSITE" id="PS51032"/>
    </source>
</evidence>
<dbReference type="GO" id="GO:0005634">
    <property type="term" value="C:nucleus"/>
    <property type="evidence" value="ECO:0007669"/>
    <property type="project" value="UniProtKB-SubCell"/>
</dbReference>
<evidence type="ECO:0000256" key="1">
    <source>
        <dbReference type="ARBA" id="ARBA00004123"/>
    </source>
</evidence>
<dbReference type="PROSITE" id="PS51032">
    <property type="entry name" value="AP2_ERF"/>
    <property type="match status" value="1"/>
</dbReference>
<protein>
    <recommendedName>
        <fullName evidence="7">AP2/ERF domain-containing protein</fullName>
    </recommendedName>
</protein>
<evidence type="ECO:0000256" key="5">
    <source>
        <dbReference type="ARBA" id="ARBA00023242"/>
    </source>
</evidence>
<evidence type="ECO:0000256" key="2">
    <source>
        <dbReference type="ARBA" id="ARBA00023015"/>
    </source>
</evidence>
<proteinExistence type="predicted"/>
<dbReference type="PANTHER" id="PTHR31194">
    <property type="entry name" value="SHN SHINE , DNA BINDING / TRANSCRIPTION FACTOR"/>
    <property type="match status" value="1"/>
</dbReference>
<feature type="region of interest" description="Disordered" evidence="6">
    <location>
        <begin position="250"/>
        <end position="272"/>
    </location>
</feature>
<dbReference type="FunFam" id="3.30.730.10:FF:000001">
    <property type="entry name" value="Ethylene-responsive transcription factor 2"/>
    <property type="match status" value="1"/>
</dbReference>
<evidence type="ECO:0000256" key="6">
    <source>
        <dbReference type="SAM" id="MobiDB-lite"/>
    </source>
</evidence>
<dbReference type="InterPro" id="IPR001471">
    <property type="entry name" value="AP2/ERF_dom"/>
</dbReference>
<dbReference type="CDD" id="cd00018">
    <property type="entry name" value="AP2"/>
    <property type="match status" value="1"/>
</dbReference>
<keyword evidence="3" id="KW-0238">DNA-binding</keyword>
<dbReference type="GO" id="GO:0003700">
    <property type="term" value="F:DNA-binding transcription factor activity"/>
    <property type="evidence" value="ECO:0007669"/>
    <property type="project" value="InterPro"/>
</dbReference>
<comment type="caution">
    <text evidence="8">The sequence shown here is derived from an EMBL/GenBank/DDBJ whole genome shotgun (WGS) entry which is preliminary data.</text>
</comment>
<keyword evidence="2" id="KW-0805">Transcription regulation</keyword>
<dbReference type="Pfam" id="PF00847">
    <property type="entry name" value="AP2"/>
    <property type="match status" value="1"/>
</dbReference>
<sequence>MSRSRTVRIFWDDPDVTDSSSEDEGCGDRRVRTMVRDLPSASSAPVVQAAFACTPTPAAALVEQCSDVHIDRGRRVGGCTAARRRLTKGCSGVPSTKFRGVRRRPWGKYAAEIRDPWRGVRVWLGTFDTAEEAARVYDNAAIQFRGPSATINFPAFTDSTGAQDPVGVGYESSVESSPAVSSPTTVLRKVPSLSSLADKDDCDAGPYEPSVAGSSLTVLKELGEFVSFEDAPVYGGSSFWDFEPESGFLYTEPSSPEAPRGASATSSSCAPWTSPVQENDCFQDMRDLFPLNSLPAIF</sequence>
<dbReference type="OrthoDB" id="777519at2759"/>
<dbReference type="PANTHER" id="PTHR31194:SF140">
    <property type="entry name" value="ETHYLENE-RESPONSIVE TRANSCRIPTION FACTOR CRF2"/>
    <property type="match status" value="1"/>
</dbReference>
<reference evidence="8" key="2">
    <citation type="submission" date="2021-02" db="EMBL/GenBank/DDBJ databases">
        <authorList>
            <person name="Kimball J.A."/>
            <person name="Haas M.W."/>
            <person name="Macchietto M."/>
            <person name="Kono T."/>
            <person name="Duquette J."/>
            <person name="Shao M."/>
        </authorList>
    </citation>
    <scope>NUCLEOTIDE SEQUENCE</scope>
    <source>
        <tissue evidence="8">Fresh leaf tissue</tissue>
    </source>
</reference>
<keyword evidence="4" id="KW-0804">Transcription</keyword>
<feature type="compositionally biased region" description="Polar residues" evidence="6">
    <location>
        <begin position="263"/>
        <end position="272"/>
    </location>
</feature>
<dbReference type="GO" id="GO:0003677">
    <property type="term" value="F:DNA binding"/>
    <property type="evidence" value="ECO:0007669"/>
    <property type="project" value="UniProtKB-KW"/>
</dbReference>
<evidence type="ECO:0000256" key="4">
    <source>
        <dbReference type="ARBA" id="ARBA00023163"/>
    </source>
</evidence>
<dbReference type="AlphaFoldDB" id="A0A8J5VMG4"/>
<keyword evidence="5" id="KW-0539">Nucleus</keyword>
<dbReference type="EMBL" id="JAAALK010000282">
    <property type="protein sequence ID" value="KAG8077432.1"/>
    <property type="molecule type" value="Genomic_DNA"/>
</dbReference>
<organism evidence="8 9">
    <name type="scientific">Zizania palustris</name>
    <name type="common">Northern wild rice</name>
    <dbReference type="NCBI Taxonomy" id="103762"/>
    <lineage>
        <taxon>Eukaryota</taxon>
        <taxon>Viridiplantae</taxon>
        <taxon>Streptophyta</taxon>
        <taxon>Embryophyta</taxon>
        <taxon>Tracheophyta</taxon>
        <taxon>Spermatophyta</taxon>
        <taxon>Magnoliopsida</taxon>
        <taxon>Liliopsida</taxon>
        <taxon>Poales</taxon>
        <taxon>Poaceae</taxon>
        <taxon>BOP clade</taxon>
        <taxon>Oryzoideae</taxon>
        <taxon>Oryzeae</taxon>
        <taxon>Zizaniinae</taxon>
        <taxon>Zizania</taxon>
    </lineage>
</organism>